<keyword evidence="9" id="KW-0460">Magnesium</keyword>
<evidence type="ECO:0000259" key="20">
    <source>
        <dbReference type="PROSITE" id="PS50113"/>
    </source>
</evidence>
<dbReference type="GO" id="GO:0046872">
    <property type="term" value="F:metal ion binding"/>
    <property type="evidence" value="ECO:0007669"/>
    <property type="project" value="UniProtKB-KW"/>
</dbReference>
<comment type="subunit">
    <text evidence="16">Homodimer. Can also exist as monomer.</text>
</comment>
<dbReference type="RefSeq" id="WP_069967954.1">
    <property type="nucleotide sequence ID" value="NZ_CM124774.1"/>
</dbReference>
<dbReference type="InterPro" id="IPR000014">
    <property type="entry name" value="PAS"/>
</dbReference>
<evidence type="ECO:0000256" key="3">
    <source>
        <dbReference type="ARBA" id="ARBA00012201"/>
    </source>
</evidence>
<dbReference type="CDD" id="cd00130">
    <property type="entry name" value="PAS"/>
    <property type="match status" value="2"/>
</dbReference>
<dbReference type="Pfam" id="PF08448">
    <property type="entry name" value="PAS_4"/>
    <property type="match status" value="1"/>
</dbReference>
<dbReference type="AlphaFoldDB" id="A0A1E5QID1"/>
<dbReference type="GO" id="GO:0006171">
    <property type="term" value="P:cAMP biosynthetic process"/>
    <property type="evidence" value="ECO:0007669"/>
    <property type="project" value="UniProtKB-KW"/>
</dbReference>
<dbReference type="OrthoDB" id="456159at2"/>
<dbReference type="InterPro" id="IPR018297">
    <property type="entry name" value="A/G_cyclase_CS"/>
</dbReference>
<keyword evidence="8" id="KW-0067">ATP-binding</keyword>
<evidence type="ECO:0000256" key="14">
    <source>
        <dbReference type="ARBA" id="ARBA00032597"/>
    </source>
</evidence>
<comment type="subcellular location">
    <subcellularLocation>
        <location evidence="2">Membrane</location>
    </subcellularLocation>
</comment>
<accession>A0A1E5QID1</accession>
<dbReference type="InterPro" id="IPR000700">
    <property type="entry name" value="PAS-assoc_C"/>
</dbReference>
<evidence type="ECO:0000256" key="18">
    <source>
        <dbReference type="SAM" id="Coils"/>
    </source>
</evidence>
<dbReference type="NCBIfam" id="TIGR00229">
    <property type="entry name" value="sensory_box"/>
    <property type="match status" value="3"/>
</dbReference>
<evidence type="ECO:0000259" key="19">
    <source>
        <dbReference type="PROSITE" id="PS50112"/>
    </source>
</evidence>
<dbReference type="SMART" id="SM00086">
    <property type="entry name" value="PAC"/>
    <property type="match status" value="3"/>
</dbReference>
<dbReference type="SUPFAM" id="SSF55781">
    <property type="entry name" value="GAF domain-like"/>
    <property type="match status" value="1"/>
</dbReference>
<dbReference type="SUPFAM" id="SSF55073">
    <property type="entry name" value="Nucleotide cyclase"/>
    <property type="match status" value="1"/>
</dbReference>
<dbReference type="InterPro" id="IPR001610">
    <property type="entry name" value="PAC"/>
</dbReference>
<sequence>MVEPHSSSELERLRQEVAQLQQAIADLEITLSTTIEHGDTIEAELFAANQKLSQEITERQRAQATLQSILETVTRDKSDLELMLQTITEHGDALEYELYNRAVESMRQSEDQFRAIAEATPVAIILGRLPEGTIKYANTMLAELLDLEAQSLVNCPFQSFYHDPDDAERLMHQFNQNGFVRNHEILIKKANGSTFWASASLNPLIFQGEPTLLISLFDISQRKQVEAALRESEAQLREQAEYLEQCVEERTAQLQTAEAELRGLFAAMTEVILVVDRQGQVLKVASTNPDLLYKPTDEQLGSTLHEVFPTAQADTFLGHVQRALNHQETVKLEYSLHIQNREMWFSAHISPLSAETAIWVARDITERTQAEAALRESERQLRQQNTVLLDLAASRALNQGDFQTAIQEITEECARAIAVERVSIWLLDKNHSTLECVDLFEQTPNRHTQGLQLVAQDYPAYFQALQDEQSIAATDAQTDPRTCEFTENYLKPLNIAAMLDIPVRPGGQLVGVICFEQIGTPRHWRLEEQNFARSIADLVTLALEARERKRAELALQQAEEKYRSIFENAAEGIFQASLEKRYISANPALAQIYGYDSPAELLAAITDLSGQLYVQPRRWDELTAYMERFDAISACESQVYRQDGTPIWISENIRVVKDTRGQLLYYEGTVQDITARRRAEDELHRQRRTTERLLLNILPQAIAERLKQGPKNIADSFAEVTVLFADIVNFTELSSQITPIELLERLNHIFSAFDRLAAQYSLEKIKTIGDAYMVVGGVPTPRIDSAEAVADMALAMQAEAIALSRELQQPFALRIGMNTGAVVAGVIGTKKFSYDLWGDTVNVASRMESQGEPGKIQVTQATYARLKGKYRMEARGAIAIKGKGEMVTYWLLGQEED</sequence>
<evidence type="ECO:0000256" key="17">
    <source>
        <dbReference type="RuleBase" id="RU000405"/>
    </source>
</evidence>
<feature type="domain" description="Guanylate cyclase" evidence="21">
    <location>
        <begin position="721"/>
        <end position="848"/>
    </location>
</feature>
<dbReference type="PROSITE" id="PS50112">
    <property type="entry name" value="PAS"/>
    <property type="match status" value="2"/>
</dbReference>
<dbReference type="EMBL" id="MJGC01000066">
    <property type="protein sequence ID" value="OEJ74456.1"/>
    <property type="molecule type" value="Genomic_DNA"/>
</dbReference>
<dbReference type="InterPro" id="IPR013656">
    <property type="entry name" value="PAS_4"/>
</dbReference>
<dbReference type="InterPro" id="IPR029787">
    <property type="entry name" value="Nucleotide_cyclase"/>
</dbReference>
<evidence type="ECO:0000256" key="10">
    <source>
        <dbReference type="ARBA" id="ARBA00022989"/>
    </source>
</evidence>
<feature type="domain" description="PAC" evidence="20">
    <location>
        <begin position="633"/>
        <end position="685"/>
    </location>
</feature>
<evidence type="ECO:0000259" key="21">
    <source>
        <dbReference type="PROSITE" id="PS50125"/>
    </source>
</evidence>
<dbReference type="CDD" id="cd07302">
    <property type="entry name" value="CHD"/>
    <property type="match status" value="1"/>
</dbReference>
<evidence type="ECO:0000256" key="9">
    <source>
        <dbReference type="ARBA" id="ARBA00022842"/>
    </source>
</evidence>
<dbReference type="FunFam" id="3.30.70.1230:FF:000033">
    <property type="entry name" value="Adenylate cyclase"/>
    <property type="match status" value="1"/>
</dbReference>
<dbReference type="PROSITE" id="PS50125">
    <property type="entry name" value="GUANYLATE_CYCLASE_2"/>
    <property type="match status" value="1"/>
</dbReference>
<dbReference type="STRING" id="1781255.BH720_14635"/>
<dbReference type="Gene3D" id="3.30.450.20">
    <property type="entry name" value="PAS domain"/>
    <property type="match status" value="3"/>
</dbReference>
<reference evidence="22" key="1">
    <citation type="submission" date="2016-09" db="EMBL/GenBank/DDBJ databases">
        <title>Draft genome of thermotolerant cyanobacterium Desertifilum sp. strain IPPAS B-1220.</title>
        <authorList>
            <person name="Sinetova M.A."/>
            <person name="Bolakhan K."/>
            <person name="Zayadan B.K."/>
            <person name="Mironov K.S."/>
            <person name="Ustinova V."/>
            <person name="Kupriyanova E.V."/>
            <person name="Sidorov R.A."/>
            <person name="Skrypnik A.N."/>
            <person name="Gogoleva N.E."/>
            <person name="Gogolev Y.V."/>
            <person name="Los D.A."/>
        </authorList>
    </citation>
    <scope>NUCLEOTIDE SEQUENCE [LARGE SCALE GENOMIC DNA]</scope>
    <source>
        <strain evidence="22">IPPAS B-1220</strain>
    </source>
</reference>
<dbReference type="InterPro" id="IPR029016">
    <property type="entry name" value="GAF-like_dom_sf"/>
</dbReference>
<evidence type="ECO:0000256" key="7">
    <source>
        <dbReference type="ARBA" id="ARBA00022741"/>
    </source>
</evidence>
<dbReference type="InterPro" id="IPR003018">
    <property type="entry name" value="GAF"/>
</dbReference>
<evidence type="ECO:0000256" key="13">
    <source>
        <dbReference type="ARBA" id="ARBA00023239"/>
    </source>
</evidence>
<dbReference type="EC" id="4.6.1.1" evidence="3"/>
<dbReference type="Pfam" id="PF00211">
    <property type="entry name" value="Guanylate_cyc"/>
    <property type="match status" value="1"/>
</dbReference>
<feature type="domain" description="PAS" evidence="19">
    <location>
        <begin position="558"/>
        <end position="595"/>
    </location>
</feature>
<dbReference type="PANTHER" id="PTHR11920:SF335">
    <property type="entry name" value="GUANYLATE CYCLASE"/>
    <property type="match status" value="1"/>
</dbReference>
<keyword evidence="7" id="KW-0547">Nucleotide-binding</keyword>
<gene>
    <name evidence="22" type="ORF">BH720_14635</name>
</gene>
<organism evidence="22">
    <name type="scientific">Desertifilum tharense IPPAS B-1220</name>
    <dbReference type="NCBI Taxonomy" id="1781255"/>
    <lineage>
        <taxon>Bacteria</taxon>
        <taxon>Bacillati</taxon>
        <taxon>Cyanobacteriota</taxon>
        <taxon>Cyanophyceae</taxon>
        <taxon>Desertifilales</taxon>
        <taxon>Desertifilaceae</taxon>
        <taxon>Desertifilum</taxon>
    </lineage>
</organism>
<dbReference type="PROSITE" id="PS50113">
    <property type="entry name" value="PAC"/>
    <property type="match status" value="2"/>
</dbReference>
<dbReference type="PANTHER" id="PTHR11920">
    <property type="entry name" value="GUANYLYL CYCLASE"/>
    <property type="match status" value="1"/>
</dbReference>
<dbReference type="GO" id="GO:0004016">
    <property type="term" value="F:adenylate cyclase activity"/>
    <property type="evidence" value="ECO:0007669"/>
    <property type="project" value="UniProtKB-EC"/>
</dbReference>
<keyword evidence="6" id="KW-0479">Metal-binding</keyword>
<dbReference type="PROSITE" id="PS00452">
    <property type="entry name" value="GUANYLATE_CYCLASE_1"/>
    <property type="match status" value="1"/>
</dbReference>
<dbReference type="Pfam" id="PF13188">
    <property type="entry name" value="PAS_8"/>
    <property type="match status" value="1"/>
</dbReference>
<evidence type="ECO:0000256" key="15">
    <source>
        <dbReference type="ARBA" id="ARBA00032637"/>
    </source>
</evidence>
<keyword evidence="10" id="KW-1133">Transmembrane helix</keyword>
<evidence type="ECO:0000256" key="1">
    <source>
        <dbReference type="ARBA" id="ARBA00001593"/>
    </source>
</evidence>
<comment type="catalytic activity">
    <reaction evidence="1">
        <text>ATP = 3',5'-cyclic AMP + diphosphate</text>
        <dbReference type="Rhea" id="RHEA:15389"/>
        <dbReference type="ChEBI" id="CHEBI:30616"/>
        <dbReference type="ChEBI" id="CHEBI:33019"/>
        <dbReference type="ChEBI" id="CHEBI:58165"/>
        <dbReference type="EC" id="4.6.1.1"/>
    </reaction>
</comment>
<dbReference type="InterPro" id="IPR035965">
    <property type="entry name" value="PAS-like_dom_sf"/>
</dbReference>
<dbReference type="SMART" id="SM00065">
    <property type="entry name" value="GAF"/>
    <property type="match status" value="1"/>
</dbReference>
<feature type="coiled-coil region" evidence="18">
    <location>
        <begin position="222"/>
        <end position="249"/>
    </location>
</feature>
<evidence type="ECO:0000256" key="2">
    <source>
        <dbReference type="ARBA" id="ARBA00004370"/>
    </source>
</evidence>
<dbReference type="SMART" id="SM00044">
    <property type="entry name" value="CYCc"/>
    <property type="match status" value="1"/>
</dbReference>
<name>A0A1E5QID1_9CYAN</name>
<dbReference type="SMART" id="SM00091">
    <property type="entry name" value="PAS"/>
    <property type="match status" value="3"/>
</dbReference>
<keyword evidence="12" id="KW-0472">Membrane</keyword>
<evidence type="ECO:0000256" key="6">
    <source>
        <dbReference type="ARBA" id="ARBA00022723"/>
    </source>
</evidence>
<keyword evidence="11" id="KW-0115">cAMP biosynthesis</keyword>
<dbReference type="Pfam" id="PF01590">
    <property type="entry name" value="GAF"/>
    <property type="match status" value="1"/>
</dbReference>
<dbReference type="Gene3D" id="3.30.450.40">
    <property type="match status" value="1"/>
</dbReference>
<dbReference type="GO" id="GO:0005524">
    <property type="term" value="F:ATP binding"/>
    <property type="evidence" value="ECO:0007669"/>
    <property type="project" value="UniProtKB-KW"/>
</dbReference>
<evidence type="ECO:0000256" key="12">
    <source>
        <dbReference type="ARBA" id="ARBA00023136"/>
    </source>
</evidence>
<dbReference type="Gene3D" id="3.30.70.1230">
    <property type="entry name" value="Nucleotide cyclase"/>
    <property type="match status" value="1"/>
</dbReference>
<dbReference type="GO" id="GO:0005886">
    <property type="term" value="C:plasma membrane"/>
    <property type="evidence" value="ECO:0007669"/>
    <property type="project" value="UniProtKB-ARBA"/>
</dbReference>
<evidence type="ECO:0000313" key="22">
    <source>
        <dbReference type="EMBL" id="OEJ74456.1"/>
    </source>
</evidence>
<dbReference type="InterPro" id="IPR050401">
    <property type="entry name" value="Cyclic_nucleotide_synthase"/>
</dbReference>
<evidence type="ECO:0000256" key="11">
    <source>
        <dbReference type="ARBA" id="ARBA00022998"/>
    </source>
</evidence>
<proteinExistence type="inferred from homology"/>
<dbReference type="GO" id="GO:0035556">
    <property type="term" value="P:intracellular signal transduction"/>
    <property type="evidence" value="ECO:0007669"/>
    <property type="project" value="InterPro"/>
</dbReference>
<dbReference type="SUPFAM" id="SSF55785">
    <property type="entry name" value="PYP-like sensor domain (PAS domain)"/>
    <property type="match status" value="3"/>
</dbReference>
<evidence type="ECO:0000256" key="4">
    <source>
        <dbReference type="ARBA" id="ARBA00021420"/>
    </source>
</evidence>
<feature type="domain" description="PAC" evidence="20">
    <location>
        <begin position="181"/>
        <end position="231"/>
    </location>
</feature>
<evidence type="ECO:0000256" key="5">
    <source>
        <dbReference type="ARBA" id="ARBA00022692"/>
    </source>
</evidence>
<evidence type="ECO:0000256" key="16">
    <source>
        <dbReference type="ARBA" id="ARBA00064436"/>
    </source>
</evidence>
<keyword evidence="5" id="KW-0812">Transmembrane</keyword>
<evidence type="ECO:0000256" key="8">
    <source>
        <dbReference type="ARBA" id="ARBA00022840"/>
    </source>
</evidence>
<comment type="similarity">
    <text evidence="17">Belongs to the adenylyl cyclase class-4/guanylyl cyclase family.</text>
</comment>
<protein>
    <recommendedName>
        <fullName evidence="4">Adenylate cyclase</fullName>
        <ecNumber evidence="3">4.6.1.1</ecNumber>
    </recommendedName>
    <alternativeName>
        <fullName evidence="14">ATP pyrophosphate-lyase</fullName>
    </alternativeName>
    <alternativeName>
        <fullName evidence="15">Adenylyl cyclase</fullName>
    </alternativeName>
</protein>
<feature type="domain" description="PAS" evidence="19">
    <location>
        <begin position="257"/>
        <end position="327"/>
    </location>
</feature>
<comment type="caution">
    <text evidence="22">The sequence shown here is derived from an EMBL/GenBank/DDBJ whole genome shotgun (WGS) entry which is preliminary data.</text>
</comment>
<dbReference type="InterPro" id="IPR001054">
    <property type="entry name" value="A/G_cyclase"/>
</dbReference>
<feature type="coiled-coil region" evidence="18">
    <location>
        <begin position="541"/>
        <end position="568"/>
    </location>
</feature>
<dbReference type="Pfam" id="PF13426">
    <property type="entry name" value="PAS_9"/>
    <property type="match status" value="1"/>
</dbReference>
<keyword evidence="13 17" id="KW-0456">Lyase</keyword>
<keyword evidence="18" id="KW-0175">Coiled coil</keyword>